<dbReference type="PRINTS" id="PR00364">
    <property type="entry name" value="DISEASERSIST"/>
</dbReference>
<dbReference type="SUPFAM" id="SSF52540">
    <property type="entry name" value="P-loop containing nucleoside triphosphate hydrolases"/>
    <property type="match status" value="1"/>
</dbReference>
<protein>
    <recommendedName>
        <fullName evidence="2">NB-ARC domain-containing protein</fullName>
    </recommendedName>
</protein>
<dbReference type="InterPro" id="IPR027417">
    <property type="entry name" value="P-loop_NTPase"/>
</dbReference>
<dbReference type="EMBL" id="CP130144">
    <property type="protein sequence ID" value="WNZ47655.1"/>
    <property type="molecule type" value="Genomic_DNA"/>
</dbReference>
<sequence length="392" mass="44138">MVTIRASEQGLLQIDRARRRKGWLKQSEIWCRMAQTSRATLKRFWRCEAIEQGTFIAICQAVGLSDWEAICESDQGANELHLCLSAMPDVPIFLGRTADLVQLTEWAKRCRLIVLWGMGGIGKTSLVAEWVESFMRSGAAAQEFEAIFWRSLQYNPSLEALSEILTSLQHRNLIILDNWEVLLGGTSAGQVKPECAEFSQMLQQIGTSRHKSCVVIISREKPAELALLEGMNPLIQSYKLKGLGEDAIALLQHRGLQEEQSAWQALIQLYRGNPLALNMVASLIQEMCQGSTTAFLKMNTIVVHQLNNVLAERIQCLSKIELDVLRTLAQVGEPVSREWLQDKIEASRSQLLEILLSLERRCLLEILSEDTVLFALAPIVQKYITQQTPHSI</sequence>
<reference evidence="1" key="1">
    <citation type="journal article" date="2023" name="Plants (Basel)">
        <title>Genomic Analysis of Leptolyngbya boryana CZ1 Reveals Efficient Carbon Fixation Modules.</title>
        <authorList>
            <person name="Bai X."/>
            <person name="Wang H."/>
            <person name="Cheng W."/>
            <person name="Wang J."/>
            <person name="Ma M."/>
            <person name="Hu H."/>
            <person name="Song Z."/>
            <person name="Ma H."/>
            <person name="Fan Y."/>
            <person name="Du C."/>
            <person name="Xu J."/>
        </authorList>
    </citation>
    <scope>NUCLEOTIDE SEQUENCE</scope>
    <source>
        <strain evidence="1">CZ1</strain>
    </source>
</reference>
<reference evidence="1" key="2">
    <citation type="submission" date="2023-07" db="EMBL/GenBank/DDBJ databases">
        <authorList>
            <person name="Bai X.-H."/>
            <person name="Wang H.-H."/>
            <person name="Wang J."/>
            <person name="Ma M.-Y."/>
            <person name="Hu H.-H."/>
            <person name="Song Z.-L."/>
            <person name="Ma H.-G."/>
            <person name="Fan Y."/>
            <person name="Du C.-Y."/>
            <person name="Xu J.-C."/>
        </authorList>
    </citation>
    <scope>NUCLEOTIDE SEQUENCE</scope>
    <source>
        <strain evidence="1">CZ1</strain>
    </source>
</reference>
<name>A0AA96WXT5_LEPBY</name>
<dbReference type="AlphaFoldDB" id="A0AA96WXT5"/>
<evidence type="ECO:0000313" key="1">
    <source>
        <dbReference type="EMBL" id="WNZ47655.1"/>
    </source>
</evidence>
<organism evidence="1">
    <name type="scientific">Leptolyngbya boryana CZ1</name>
    <dbReference type="NCBI Taxonomy" id="3060204"/>
    <lineage>
        <taxon>Bacteria</taxon>
        <taxon>Bacillati</taxon>
        <taxon>Cyanobacteriota</taxon>
        <taxon>Cyanophyceae</taxon>
        <taxon>Leptolyngbyales</taxon>
        <taxon>Leptolyngbyaceae</taxon>
        <taxon>Leptolyngbya group</taxon>
        <taxon>Leptolyngbya</taxon>
    </lineage>
</organism>
<dbReference type="RefSeq" id="WP_316428240.1">
    <property type="nucleotide sequence ID" value="NZ_CP130144.1"/>
</dbReference>
<proteinExistence type="predicted"/>
<gene>
    <name evidence="1" type="ORF">Q2T42_07395</name>
</gene>
<accession>A0AA96WXT5</accession>
<evidence type="ECO:0008006" key="2">
    <source>
        <dbReference type="Google" id="ProtNLM"/>
    </source>
</evidence>
<dbReference type="Gene3D" id="3.40.50.300">
    <property type="entry name" value="P-loop containing nucleotide triphosphate hydrolases"/>
    <property type="match status" value="1"/>
</dbReference>